<name>D0KY90_HALNC</name>
<evidence type="ECO:0000313" key="2">
    <source>
        <dbReference type="EMBL" id="ACX95413.1"/>
    </source>
</evidence>
<dbReference type="Pfam" id="PF22308">
    <property type="entry name" value="DUF6969"/>
    <property type="match status" value="1"/>
</dbReference>
<dbReference type="eggNOG" id="ENOG502ZCN0">
    <property type="taxonomic scope" value="Bacteria"/>
</dbReference>
<dbReference type="HOGENOM" id="CLU_076065_2_0_6"/>
<dbReference type="AlphaFoldDB" id="D0KY90"/>
<evidence type="ECO:0000259" key="1">
    <source>
        <dbReference type="Pfam" id="PF22308"/>
    </source>
</evidence>
<keyword evidence="3" id="KW-1185">Reference proteome</keyword>
<sequence length="235" mass="27073">MNSTLSSLDDYQAWMTQLSEPDFDELVSVAQEFFDINRSLSNDHQTILDELLKYEDDSPVIRWQHYPADDVQDPDTGAMYYYHAHAADERPQDEHGHFHLFIRPEPSAQFSHVVGVSIDARGAVRSLFTTNRWVTDEYIRPAVDLVSMLPDAFVVNRARPSWLVSRWLMMLVRLCEPQIRRLLNARDESLGWTGDGELPVDVAEDRSKNVLSEEFIDIYAVLTLVQQVGLQRYSA</sequence>
<dbReference type="EMBL" id="CP001801">
    <property type="protein sequence ID" value="ACX95413.1"/>
    <property type="molecule type" value="Genomic_DNA"/>
</dbReference>
<feature type="domain" description="DUF6969" evidence="1">
    <location>
        <begin position="29"/>
        <end position="214"/>
    </location>
</feature>
<evidence type="ECO:0000313" key="3">
    <source>
        <dbReference type="Proteomes" id="UP000009102"/>
    </source>
</evidence>
<protein>
    <recommendedName>
        <fullName evidence="1">DUF6969 domain-containing protein</fullName>
    </recommendedName>
</protein>
<accession>D0KY90</accession>
<proteinExistence type="predicted"/>
<organism evidence="2 3">
    <name type="scientific">Halothiobacillus neapolitanus (strain ATCC 23641 / DSM 15147 / CIP 104769 / NCIMB 8539 / c2)</name>
    <name type="common">Thiobacillus neapolitanus</name>
    <dbReference type="NCBI Taxonomy" id="555778"/>
    <lineage>
        <taxon>Bacteria</taxon>
        <taxon>Pseudomonadati</taxon>
        <taxon>Pseudomonadota</taxon>
        <taxon>Gammaproteobacteria</taxon>
        <taxon>Chromatiales</taxon>
        <taxon>Halothiobacillaceae</taxon>
        <taxon>Halothiobacillus</taxon>
    </lineage>
</organism>
<gene>
    <name evidence="2" type="ordered locus">Hneap_0559</name>
</gene>
<dbReference type="OrthoDB" id="6115415at2"/>
<dbReference type="STRING" id="555778.Hneap_0559"/>
<dbReference type="KEGG" id="hna:Hneap_0559"/>
<dbReference type="RefSeq" id="WP_012823449.1">
    <property type="nucleotide sequence ID" value="NC_013422.1"/>
</dbReference>
<reference evidence="2 3" key="1">
    <citation type="submission" date="2009-10" db="EMBL/GenBank/DDBJ databases">
        <title>Complete sequence of Halothiobacillus neapolitanus c2.</title>
        <authorList>
            <consortium name="US DOE Joint Genome Institute"/>
            <person name="Lucas S."/>
            <person name="Copeland A."/>
            <person name="Lapidus A."/>
            <person name="Glavina del Rio T."/>
            <person name="Tice H."/>
            <person name="Bruce D."/>
            <person name="Goodwin L."/>
            <person name="Pitluck S."/>
            <person name="Davenport K."/>
            <person name="Brettin T."/>
            <person name="Detter J.C."/>
            <person name="Han C."/>
            <person name="Tapia R."/>
            <person name="Larimer F."/>
            <person name="Land M."/>
            <person name="Hauser L."/>
            <person name="Kyrpides N."/>
            <person name="Mikhailova N."/>
            <person name="Kerfeld C."/>
            <person name="Cannon G."/>
            <person name="Heinhort S."/>
        </authorList>
    </citation>
    <scope>NUCLEOTIDE SEQUENCE [LARGE SCALE GENOMIC DNA]</scope>
    <source>
        <strain evidence="3">ATCC 23641 / c2</strain>
    </source>
</reference>
<dbReference type="InterPro" id="IPR054242">
    <property type="entry name" value="DUF6969"/>
</dbReference>
<dbReference type="Proteomes" id="UP000009102">
    <property type="component" value="Chromosome"/>
</dbReference>